<protein>
    <submittedName>
        <fullName evidence="2">Pimeloyl-ACP methyl ester carboxylesterase</fullName>
    </submittedName>
</protein>
<dbReference type="Pfam" id="PF12697">
    <property type="entry name" value="Abhydrolase_6"/>
    <property type="match status" value="1"/>
</dbReference>
<keyword evidence="3" id="KW-1185">Reference proteome</keyword>
<evidence type="ECO:0000313" key="3">
    <source>
        <dbReference type="Proteomes" id="UP001184150"/>
    </source>
</evidence>
<dbReference type="SUPFAM" id="SSF53474">
    <property type="entry name" value="alpha/beta-Hydrolases"/>
    <property type="match status" value="1"/>
</dbReference>
<dbReference type="InterPro" id="IPR050266">
    <property type="entry name" value="AB_hydrolase_sf"/>
</dbReference>
<organism evidence="2 3">
    <name type="scientific">Novosphingobium capsulatum</name>
    <dbReference type="NCBI Taxonomy" id="13688"/>
    <lineage>
        <taxon>Bacteria</taxon>
        <taxon>Pseudomonadati</taxon>
        <taxon>Pseudomonadota</taxon>
        <taxon>Alphaproteobacteria</taxon>
        <taxon>Sphingomonadales</taxon>
        <taxon>Sphingomonadaceae</taxon>
        <taxon>Novosphingobium</taxon>
    </lineage>
</organism>
<accession>A0ABU1MRP1</accession>
<dbReference type="RefSeq" id="WP_309806390.1">
    <property type="nucleotide sequence ID" value="NZ_JAVDRD010000013.1"/>
</dbReference>
<dbReference type="InterPro" id="IPR000073">
    <property type="entry name" value="AB_hydrolase_1"/>
</dbReference>
<dbReference type="EMBL" id="JAVDRD010000013">
    <property type="protein sequence ID" value="MDR6513016.1"/>
    <property type="molecule type" value="Genomic_DNA"/>
</dbReference>
<dbReference type="Proteomes" id="UP001184150">
    <property type="component" value="Unassembled WGS sequence"/>
</dbReference>
<evidence type="ECO:0000259" key="1">
    <source>
        <dbReference type="Pfam" id="PF12697"/>
    </source>
</evidence>
<feature type="domain" description="AB hydrolase-1" evidence="1">
    <location>
        <begin position="22"/>
        <end position="248"/>
    </location>
</feature>
<comment type="caution">
    <text evidence="2">The sequence shown here is derived from an EMBL/GenBank/DDBJ whole genome shotgun (WGS) entry which is preliminary data.</text>
</comment>
<proteinExistence type="predicted"/>
<dbReference type="Gene3D" id="3.40.50.1820">
    <property type="entry name" value="alpha/beta hydrolase"/>
    <property type="match status" value="1"/>
</dbReference>
<evidence type="ECO:0000313" key="2">
    <source>
        <dbReference type="EMBL" id="MDR6513016.1"/>
    </source>
</evidence>
<dbReference type="InterPro" id="IPR029058">
    <property type="entry name" value="AB_hydrolase_fold"/>
</dbReference>
<name>A0ABU1MRP1_9SPHN</name>
<sequence>MSPDANTPFLGHISVGHGPQKVIVLHDWYGDHTIYDPLLPYLDRDRFHYAFADLPGYGLSRDRPVLAGIDQFALVVIALADRLDWRRFHIVGHSLSAMIAQFIAMLVPDRIVSLTAVCPLPASGSPASDDALAFFASTARDDDAFCKLMRFLSGSLSNGWIEAKRKNSRIASSPEVKMNYFELFRTDFSSSLIGSSMKANLILGTRDPGLDEATMSPVFRRWYEDLSVETVSGCGHYPMEEAPPYFAAVLERLLVREAIRAS</sequence>
<reference evidence="2 3" key="1">
    <citation type="submission" date="2023-07" db="EMBL/GenBank/DDBJ databases">
        <title>Sorghum-associated microbial communities from plants grown in Nebraska, USA.</title>
        <authorList>
            <person name="Schachtman D."/>
        </authorList>
    </citation>
    <scope>NUCLEOTIDE SEQUENCE [LARGE SCALE GENOMIC DNA]</scope>
    <source>
        <strain evidence="2 3">DS1027</strain>
    </source>
</reference>
<gene>
    <name evidence="2" type="ORF">J2792_003904</name>
</gene>
<dbReference type="PANTHER" id="PTHR43798">
    <property type="entry name" value="MONOACYLGLYCEROL LIPASE"/>
    <property type="match status" value="1"/>
</dbReference>